<dbReference type="AlphaFoldDB" id="A0A8H5CNA0"/>
<reference evidence="2 3" key="1">
    <citation type="journal article" date="2020" name="ISME J.">
        <title>Uncovering the hidden diversity of litter-decomposition mechanisms in mushroom-forming fungi.</title>
        <authorList>
            <person name="Floudas D."/>
            <person name="Bentzer J."/>
            <person name="Ahren D."/>
            <person name="Johansson T."/>
            <person name="Persson P."/>
            <person name="Tunlid A."/>
        </authorList>
    </citation>
    <scope>NUCLEOTIDE SEQUENCE [LARGE SCALE GENOMIC DNA]</scope>
    <source>
        <strain evidence="2 3">CBS 291.85</strain>
    </source>
</reference>
<name>A0A8H5CNA0_9AGAR</name>
<accession>A0A8H5CNA0</accession>
<evidence type="ECO:0000313" key="3">
    <source>
        <dbReference type="Proteomes" id="UP000559256"/>
    </source>
</evidence>
<protein>
    <submittedName>
        <fullName evidence="2">Uncharacterized protein</fullName>
    </submittedName>
</protein>
<feature type="region of interest" description="Disordered" evidence="1">
    <location>
        <begin position="91"/>
        <end position="110"/>
    </location>
</feature>
<organism evidence="2 3">
    <name type="scientific">Tetrapyrgos nigripes</name>
    <dbReference type="NCBI Taxonomy" id="182062"/>
    <lineage>
        <taxon>Eukaryota</taxon>
        <taxon>Fungi</taxon>
        <taxon>Dikarya</taxon>
        <taxon>Basidiomycota</taxon>
        <taxon>Agaricomycotina</taxon>
        <taxon>Agaricomycetes</taxon>
        <taxon>Agaricomycetidae</taxon>
        <taxon>Agaricales</taxon>
        <taxon>Marasmiineae</taxon>
        <taxon>Marasmiaceae</taxon>
        <taxon>Tetrapyrgos</taxon>
    </lineage>
</organism>
<evidence type="ECO:0000313" key="2">
    <source>
        <dbReference type="EMBL" id="KAF5344598.1"/>
    </source>
</evidence>
<dbReference type="Proteomes" id="UP000559256">
    <property type="component" value="Unassembled WGS sequence"/>
</dbReference>
<dbReference type="EMBL" id="JAACJM010000122">
    <property type="protein sequence ID" value="KAF5344598.1"/>
    <property type="molecule type" value="Genomic_DNA"/>
</dbReference>
<sequence>MDQTKPKPILDNSVWLSMTKWRPTLAAELWRRWALYRDSLEDGADVGRSEWSLGWMSWDGIEVPSGEAGSPCSRCFQSRLGTLATTFERQSHQRVERGAAGEDNAKDLDANDERYGRYGMRRGEEKQTYLKEYLIMATTDLRNVYTRELSKS</sequence>
<proteinExistence type="predicted"/>
<comment type="caution">
    <text evidence="2">The sequence shown here is derived from an EMBL/GenBank/DDBJ whole genome shotgun (WGS) entry which is preliminary data.</text>
</comment>
<keyword evidence="3" id="KW-1185">Reference proteome</keyword>
<gene>
    <name evidence="2" type="ORF">D9758_013924</name>
</gene>
<evidence type="ECO:0000256" key="1">
    <source>
        <dbReference type="SAM" id="MobiDB-lite"/>
    </source>
</evidence>